<protein>
    <recommendedName>
        <fullName evidence="2">Transglycosylase SLT domain-containing protein</fullName>
    </recommendedName>
</protein>
<evidence type="ECO:0008006" key="2">
    <source>
        <dbReference type="Google" id="ProtNLM"/>
    </source>
</evidence>
<dbReference type="InterPro" id="IPR023346">
    <property type="entry name" value="Lysozyme-like_dom_sf"/>
</dbReference>
<reference evidence="1" key="1">
    <citation type="journal article" date="2015" name="Nature">
        <title>Complex archaea that bridge the gap between prokaryotes and eukaryotes.</title>
        <authorList>
            <person name="Spang A."/>
            <person name="Saw J.H."/>
            <person name="Jorgensen S.L."/>
            <person name="Zaremba-Niedzwiedzka K."/>
            <person name="Martijn J."/>
            <person name="Lind A.E."/>
            <person name="van Eijk R."/>
            <person name="Schleper C."/>
            <person name="Guy L."/>
            <person name="Ettema T.J."/>
        </authorList>
    </citation>
    <scope>NUCLEOTIDE SEQUENCE</scope>
</reference>
<proteinExistence type="predicted"/>
<dbReference type="AlphaFoldDB" id="A0A0F9NVL9"/>
<sequence length="131" mass="14196">MDGGGDRAASALPGQGIQGQGVLGNADTLPYVQGPSDTYTQFFDGYRAAHGQYPEERIAAMIQCESSWRLDPGGWHRGLAQFDPGTWATVSAITGYADPYNAFHQGYNVAVWASMVSPGTTAGWPYCWWAW</sequence>
<dbReference type="EMBL" id="LAZR01003111">
    <property type="protein sequence ID" value="KKN21864.1"/>
    <property type="molecule type" value="Genomic_DNA"/>
</dbReference>
<name>A0A0F9NVL9_9ZZZZ</name>
<accession>A0A0F9NVL9</accession>
<organism evidence="1">
    <name type="scientific">marine sediment metagenome</name>
    <dbReference type="NCBI Taxonomy" id="412755"/>
    <lineage>
        <taxon>unclassified sequences</taxon>
        <taxon>metagenomes</taxon>
        <taxon>ecological metagenomes</taxon>
    </lineage>
</organism>
<evidence type="ECO:0000313" key="1">
    <source>
        <dbReference type="EMBL" id="KKN21864.1"/>
    </source>
</evidence>
<gene>
    <name evidence="1" type="ORF">LCGC14_0920930</name>
</gene>
<dbReference type="SUPFAM" id="SSF53955">
    <property type="entry name" value="Lysozyme-like"/>
    <property type="match status" value="1"/>
</dbReference>
<comment type="caution">
    <text evidence="1">The sequence shown here is derived from an EMBL/GenBank/DDBJ whole genome shotgun (WGS) entry which is preliminary data.</text>
</comment>